<keyword evidence="3" id="KW-0238">DNA-binding</keyword>
<dbReference type="SMART" id="SM01019">
    <property type="entry name" value="B3"/>
    <property type="match status" value="1"/>
</dbReference>
<dbReference type="GO" id="GO:0005634">
    <property type="term" value="C:nucleus"/>
    <property type="evidence" value="ECO:0007669"/>
    <property type="project" value="UniProtKB-SubCell"/>
</dbReference>
<keyword evidence="5" id="KW-0539">Nucleus</keyword>
<dbReference type="SUPFAM" id="SSF101936">
    <property type="entry name" value="DNA-binding pseudobarrel domain"/>
    <property type="match status" value="1"/>
</dbReference>
<evidence type="ECO:0000313" key="8">
    <source>
        <dbReference type="EMBL" id="TVU34224.1"/>
    </source>
</evidence>
<dbReference type="Gramene" id="TVU34224">
    <property type="protein sequence ID" value="TVU34224"/>
    <property type="gene ID" value="EJB05_16055"/>
</dbReference>
<reference evidence="8 9" key="1">
    <citation type="journal article" date="2019" name="Sci. Rep.">
        <title>A high-quality genome of Eragrostis curvula grass provides insights into Poaceae evolution and supports new strategies to enhance forage quality.</title>
        <authorList>
            <person name="Carballo J."/>
            <person name="Santos B.A.C.M."/>
            <person name="Zappacosta D."/>
            <person name="Garbus I."/>
            <person name="Selva J.P."/>
            <person name="Gallo C.A."/>
            <person name="Diaz A."/>
            <person name="Albertini E."/>
            <person name="Caccamo M."/>
            <person name="Echenique V."/>
        </authorList>
    </citation>
    <scope>NUCLEOTIDE SEQUENCE [LARGE SCALE GENOMIC DNA]</scope>
    <source>
        <strain evidence="9">cv. Victoria</strain>
        <tissue evidence="8">Leaf</tissue>
    </source>
</reference>
<evidence type="ECO:0000256" key="1">
    <source>
        <dbReference type="ARBA" id="ARBA00004123"/>
    </source>
</evidence>
<protein>
    <recommendedName>
        <fullName evidence="7">TF-B3 domain-containing protein</fullName>
    </recommendedName>
</protein>
<keyword evidence="4" id="KW-0804">Transcription</keyword>
<organism evidence="8 9">
    <name type="scientific">Eragrostis curvula</name>
    <name type="common">weeping love grass</name>
    <dbReference type="NCBI Taxonomy" id="38414"/>
    <lineage>
        <taxon>Eukaryota</taxon>
        <taxon>Viridiplantae</taxon>
        <taxon>Streptophyta</taxon>
        <taxon>Embryophyta</taxon>
        <taxon>Tracheophyta</taxon>
        <taxon>Spermatophyta</taxon>
        <taxon>Magnoliopsida</taxon>
        <taxon>Liliopsida</taxon>
        <taxon>Poales</taxon>
        <taxon>Poaceae</taxon>
        <taxon>PACMAD clade</taxon>
        <taxon>Chloridoideae</taxon>
        <taxon>Eragrostideae</taxon>
        <taxon>Eragrostidinae</taxon>
        <taxon>Eragrostis</taxon>
    </lineage>
</organism>
<dbReference type="GO" id="GO:0003700">
    <property type="term" value="F:DNA-binding transcription factor activity"/>
    <property type="evidence" value="ECO:0007669"/>
    <property type="project" value="InterPro"/>
</dbReference>
<dbReference type="Proteomes" id="UP000324897">
    <property type="component" value="Unassembled WGS sequence"/>
</dbReference>
<comment type="caution">
    <text evidence="8">The sequence shown here is derived from an EMBL/GenBank/DDBJ whole genome shotgun (WGS) entry which is preliminary data.</text>
</comment>
<proteinExistence type="predicted"/>
<dbReference type="PANTHER" id="PTHR31140:SF90">
    <property type="entry name" value="B3 DOMAIN-CONTAINING TRANSCRIPTION FACTOR LEC2"/>
    <property type="match status" value="1"/>
</dbReference>
<dbReference type="InterPro" id="IPR044800">
    <property type="entry name" value="LEC2-like"/>
</dbReference>
<feature type="non-terminal residue" evidence="8">
    <location>
        <position position="1"/>
    </location>
</feature>
<keyword evidence="2" id="KW-0805">Transcription regulation</keyword>
<feature type="domain" description="TF-B3" evidence="7">
    <location>
        <begin position="394"/>
        <end position="496"/>
    </location>
</feature>
<gene>
    <name evidence="8" type="ORF">EJB05_16055</name>
</gene>
<feature type="region of interest" description="Disordered" evidence="6">
    <location>
        <begin position="346"/>
        <end position="373"/>
    </location>
</feature>
<evidence type="ECO:0000313" key="9">
    <source>
        <dbReference type="Proteomes" id="UP000324897"/>
    </source>
</evidence>
<accession>A0A5J9VFS5</accession>
<evidence type="ECO:0000256" key="2">
    <source>
        <dbReference type="ARBA" id="ARBA00023015"/>
    </source>
</evidence>
<dbReference type="PANTHER" id="PTHR31140">
    <property type="entry name" value="B3 DOMAIN-CONTAINING TRANSCRIPTION FACTOR ABI3"/>
    <property type="match status" value="1"/>
</dbReference>
<evidence type="ECO:0000256" key="5">
    <source>
        <dbReference type="ARBA" id="ARBA00023242"/>
    </source>
</evidence>
<dbReference type="Gene3D" id="2.40.330.10">
    <property type="entry name" value="DNA-binding pseudobarrel domain"/>
    <property type="match status" value="1"/>
</dbReference>
<dbReference type="EMBL" id="RWGY01000009">
    <property type="protein sequence ID" value="TVU34224.1"/>
    <property type="molecule type" value="Genomic_DNA"/>
</dbReference>
<evidence type="ECO:0000256" key="6">
    <source>
        <dbReference type="SAM" id="MobiDB-lite"/>
    </source>
</evidence>
<feature type="region of interest" description="Disordered" evidence="6">
    <location>
        <begin position="53"/>
        <end position="106"/>
    </location>
</feature>
<evidence type="ECO:0000256" key="3">
    <source>
        <dbReference type="ARBA" id="ARBA00023125"/>
    </source>
</evidence>
<dbReference type="GO" id="GO:0003677">
    <property type="term" value="F:DNA binding"/>
    <property type="evidence" value="ECO:0007669"/>
    <property type="project" value="UniProtKB-KW"/>
</dbReference>
<dbReference type="OrthoDB" id="757982at2759"/>
<dbReference type="InterPro" id="IPR003340">
    <property type="entry name" value="B3_DNA-bd"/>
</dbReference>
<dbReference type="CDD" id="cd10017">
    <property type="entry name" value="B3_DNA"/>
    <property type="match status" value="1"/>
</dbReference>
<evidence type="ECO:0000256" key="4">
    <source>
        <dbReference type="ARBA" id="ARBA00023163"/>
    </source>
</evidence>
<dbReference type="InterPro" id="IPR015300">
    <property type="entry name" value="DNA-bd_pseudobarrel_sf"/>
</dbReference>
<comment type="subcellular location">
    <subcellularLocation>
        <location evidence="1">Nucleus</location>
    </subcellularLocation>
</comment>
<sequence>KTTIQWRVVWAYWAANVLHSLLNTQEARQQAQRDLATEGQIGSIAHRPLWLSPSVMADDGGEQGQRGLHGVPPDRSSPPPPSPLDHDVAANRRRRPISEAGGMEKKLKGCYQPQDYSAYDNTTSSTSPLGFAEWRMYNNPLMSFAQTAPFGTSSIINNCNINVNGNGFYQNPSPYPTSIWANYATRNHPYCTNYGPATNDHVLQAPSFHNNNSDHNKDLGCYQTQQTTPFSRSIIINNCNINVNSNGFHQNSSPYPTSIWSNYVPRNQPYCTNYGPTTNDHVLQAHFHNNNNQQEKDIGFATSFGAATPVVSASPFELMTQRPTNCSSAQIFQDVKNLDLTSRAFGSGEIEGSDTSKESDPAPELETQNQLGLGNEDIKAMDAILNCKDYRTVLRKDLTNSDCGNIGRIVLPKRDAEANLPALVDKDGMILEMEDFELPDVWKFKYRYWPNNKSRMYILETTGEFVKRHSLEAGDILILYKHKRTDRHVARAVKAIELSSTMNVLECQCMKAGNSAEECGFAVCLTKKT</sequence>
<dbReference type="AlphaFoldDB" id="A0A5J9VFS5"/>
<dbReference type="Pfam" id="PF02362">
    <property type="entry name" value="B3"/>
    <property type="match status" value="1"/>
</dbReference>
<evidence type="ECO:0000259" key="7">
    <source>
        <dbReference type="SMART" id="SM01019"/>
    </source>
</evidence>
<name>A0A5J9VFS5_9POAL</name>
<keyword evidence="9" id="KW-1185">Reference proteome</keyword>